<name>X6M0U9_RETFI</name>
<comment type="caution">
    <text evidence="2">The sequence shown here is derived from an EMBL/GenBank/DDBJ whole genome shotgun (WGS) entry which is preliminary data.</text>
</comment>
<reference evidence="2 3" key="1">
    <citation type="journal article" date="2013" name="Curr. Biol.">
        <title>The Genome of the Foraminiferan Reticulomyxa filosa.</title>
        <authorList>
            <person name="Glockner G."/>
            <person name="Hulsmann N."/>
            <person name="Schleicher M."/>
            <person name="Noegel A.A."/>
            <person name="Eichinger L."/>
            <person name="Gallinger C."/>
            <person name="Pawlowski J."/>
            <person name="Sierra R."/>
            <person name="Euteneuer U."/>
            <person name="Pillet L."/>
            <person name="Moustafa A."/>
            <person name="Platzer M."/>
            <person name="Groth M."/>
            <person name="Szafranski K."/>
            <person name="Schliwa M."/>
        </authorList>
    </citation>
    <scope>NUCLEOTIDE SEQUENCE [LARGE SCALE GENOMIC DNA]</scope>
</reference>
<protein>
    <submittedName>
        <fullName evidence="2">Uncharacterized protein</fullName>
    </submittedName>
</protein>
<accession>X6M0U9</accession>
<dbReference type="AlphaFoldDB" id="X6M0U9"/>
<keyword evidence="1" id="KW-1133">Transmembrane helix</keyword>
<feature type="transmembrane region" description="Helical" evidence="1">
    <location>
        <begin position="155"/>
        <end position="177"/>
    </location>
</feature>
<feature type="transmembrane region" description="Helical" evidence="1">
    <location>
        <begin position="77"/>
        <end position="100"/>
    </location>
</feature>
<gene>
    <name evidence="2" type="ORF">RFI_30788</name>
</gene>
<keyword evidence="1" id="KW-0472">Membrane</keyword>
<evidence type="ECO:0000313" key="2">
    <source>
        <dbReference type="EMBL" id="ETO06605.1"/>
    </source>
</evidence>
<evidence type="ECO:0000313" key="3">
    <source>
        <dbReference type="Proteomes" id="UP000023152"/>
    </source>
</evidence>
<sequence>MYVKKKKREEINYTYTLSESIVDVSEDMSIQMFRSKCEEYLEGNRKSSSLVMRLFMDIMGLLYYWKEAMQRERGCSVGCVDGCVVLTLLSMILSLCLPLYSISRFITPFYPLLCLVSVLYPRDASQNHASHWFGVDLTRILEPQHSNLHYASFQLVFMSIYYFAMLLILVILLPFVFRRHYILWHLMPSSLSIITHYGLDFKLDLKSASKLMCDYVIYSHDKRNILIDHFGNDIGILIFSFLPCGIKDWEYDVKRIAIH</sequence>
<keyword evidence="1" id="KW-0812">Transmembrane</keyword>
<proteinExistence type="predicted"/>
<dbReference type="Proteomes" id="UP000023152">
    <property type="component" value="Unassembled WGS sequence"/>
</dbReference>
<dbReference type="EMBL" id="ASPP01026971">
    <property type="protein sequence ID" value="ETO06605.1"/>
    <property type="molecule type" value="Genomic_DNA"/>
</dbReference>
<evidence type="ECO:0000256" key="1">
    <source>
        <dbReference type="SAM" id="Phobius"/>
    </source>
</evidence>
<keyword evidence="3" id="KW-1185">Reference proteome</keyword>
<organism evidence="2 3">
    <name type="scientific">Reticulomyxa filosa</name>
    <dbReference type="NCBI Taxonomy" id="46433"/>
    <lineage>
        <taxon>Eukaryota</taxon>
        <taxon>Sar</taxon>
        <taxon>Rhizaria</taxon>
        <taxon>Retaria</taxon>
        <taxon>Foraminifera</taxon>
        <taxon>Monothalamids</taxon>
        <taxon>Reticulomyxidae</taxon>
        <taxon>Reticulomyxa</taxon>
    </lineage>
</organism>